<name>A0A0G1KD04_UNCKA</name>
<dbReference type="AlphaFoldDB" id="A0A0G1KD04"/>
<reference evidence="1 2" key="1">
    <citation type="journal article" date="2015" name="Nature">
        <title>rRNA introns, odd ribosomes, and small enigmatic genomes across a large radiation of phyla.</title>
        <authorList>
            <person name="Brown C.T."/>
            <person name="Hug L.A."/>
            <person name="Thomas B.C."/>
            <person name="Sharon I."/>
            <person name="Castelle C.J."/>
            <person name="Singh A."/>
            <person name="Wilkins M.J."/>
            <person name="Williams K.H."/>
            <person name="Banfield J.F."/>
        </authorList>
    </citation>
    <scope>NUCLEOTIDE SEQUENCE [LARGE SCALE GENOMIC DNA]</scope>
</reference>
<accession>A0A0G1KD04</accession>
<gene>
    <name evidence="1" type="ORF">UW36_C0002G0056</name>
</gene>
<sequence>MTQSNLIKPEEIRTLAPTSTIHAATDAEKTSGGYFHPQNPDNPLPQHHTIQLTNTEQLFTPSQTLDDIKTNLEQAKPTISKNRQAIHQGGENPQWQKPFERALTIHEETHRMQEIRFNMSQLDELPKQISHHLNASDLNPTAEDACLDKMLELDTHILYANAFAEAQAYIEMLRFSLDDIKQGPEYAKFLLACSVSPALKLFEDAKPTHSGDTTQETNLHRLYNYIQQGLPVDDFEMQYIANQLGLIIVLTGNPAVIENIKTNNLPFENLQDDLLKTLAESTQTPTDFITTRTTNDLATAVDLKLMEYVTKARELGQELLTQN</sequence>
<protein>
    <submittedName>
        <fullName evidence="1">Uncharacterized protein</fullName>
    </submittedName>
</protein>
<organism evidence="1 2">
    <name type="scientific">candidate division WWE3 bacterium GW2011_GWA2_44_16</name>
    <dbReference type="NCBI Taxonomy" id="1619110"/>
    <lineage>
        <taxon>Bacteria</taxon>
        <taxon>Katanobacteria</taxon>
    </lineage>
</organism>
<proteinExistence type="predicted"/>
<evidence type="ECO:0000313" key="1">
    <source>
        <dbReference type="EMBL" id="KKT45669.1"/>
    </source>
</evidence>
<dbReference type="STRING" id="1619110.UW36_C0002G0056"/>
<dbReference type="EMBL" id="LCIA01000002">
    <property type="protein sequence ID" value="KKT45669.1"/>
    <property type="molecule type" value="Genomic_DNA"/>
</dbReference>
<evidence type="ECO:0000313" key="2">
    <source>
        <dbReference type="Proteomes" id="UP000034128"/>
    </source>
</evidence>
<comment type="caution">
    <text evidence="1">The sequence shown here is derived from an EMBL/GenBank/DDBJ whole genome shotgun (WGS) entry which is preliminary data.</text>
</comment>
<dbReference type="Proteomes" id="UP000034128">
    <property type="component" value="Unassembled WGS sequence"/>
</dbReference>